<evidence type="ECO:0000259" key="7">
    <source>
        <dbReference type="Pfam" id="PF12734"/>
    </source>
</evidence>
<dbReference type="GO" id="GO:0005886">
    <property type="term" value="C:plasma membrane"/>
    <property type="evidence" value="ECO:0007669"/>
    <property type="project" value="InterPro"/>
</dbReference>
<name>A0A314XW61_PRUYE</name>
<organism evidence="8 9">
    <name type="scientific">Prunus yedoensis var. nudiflora</name>
    <dbReference type="NCBI Taxonomy" id="2094558"/>
    <lineage>
        <taxon>Eukaryota</taxon>
        <taxon>Viridiplantae</taxon>
        <taxon>Streptophyta</taxon>
        <taxon>Embryophyta</taxon>
        <taxon>Tracheophyta</taxon>
        <taxon>Spermatophyta</taxon>
        <taxon>Magnoliopsida</taxon>
        <taxon>eudicotyledons</taxon>
        <taxon>Gunneridae</taxon>
        <taxon>Pentapetalae</taxon>
        <taxon>rosids</taxon>
        <taxon>fabids</taxon>
        <taxon>Rosales</taxon>
        <taxon>Rosaceae</taxon>
        <taxon>Amygdaloideae</taxon>
        <taxon>Amygdaleae</taxon>
        <taxon>Prunus</taxon>
    </lineage>
</organism>
<dbReference type="PANTHER" id="PTHR31568:SF122">
    <property type="entry name" value="PROTEIN CYSTEINE-RICH TRANSMEMBRANE MODULE 9"/>
    <property type="match status" value="1"/>
</dbReference>
<protein>
    <recommendedName>
        <fullName evidence="7">Cysteine-rich transmembrane domain-containing protein</fullName>
    </recommendedName>
</protein>
<dbReference type="STRING" id="2094558.A0A314XW61"/>
<sequence length="87" mass="8913">MGSSTNSAAAVAYPPPPQPYSTAPAPGPSYMQAPPPVGYPTRDASNPASAHHGPVETKSKGDGFWEECCATLCCCFCLGVSPQVSVQ</sequence>
<accession>A0A314XW61</accession>
<comment type="caution">
    <text evidence="8">The sequence shown here is derived from an EMBL/GenBank/DDBJ whole genome shotgun (WGS) entry which is preliminary data.</text>
</comment>
<dbReference type="InterPro" id="IPR028144">
    <property type="entry name" value="CYSTM_dom"/>
</dbReference>
<keyword evidence="3" id="KW-0812">Transmembrane</keyword>
<gene>
    <name evidence="8" type="ORF">Pyn_27177</name>
</gene>
<evidence type="ECO:0000256" key="2">
    <source>
        <dbReference type="ARBA" id="ARBA00009444"/>
    </source>
</evidence>
<evidence type="ECO:0000256" key="3">
    <source>
        <dbReference type="ARBA" id="ARBA00022692"/>
    </source>
</evidence>
<dbReference type="PANTHER" id="PTHR31568">
    <property type="entry name" value="RCG49325, ISOFORM CRA_A"/>
    <property type="match status" value="1"/>
</dbReference>
<reference evidence="8 9" key="1">
    <citation type="submission" date="2018-02" db="EMBL/GenBank/DDBJ databases">
        <title>Draft genome of wild Prunus yedoensis var. nudiflora.</title>
        <authorList>
            <person name="Baek S."/>
            <person name="Kim J.-H."/>
            <person name="Choi K."/>
            <person name="Kim G.-B."/>
            <person name="Cho A."/>
            <person name="Jang H."/>
            <person name="Shin C.-H."/>
            <person name="Yu H.-J."/>
            <person name="Mun J.-H."/>
        </authorList>
    </citation>
    <scope>NUCLEOTIDE SEQUENCE [LARGE SCALE GENOMIC DNA]</scope>
    <source>
        <strain evidence="9">cv. Jeju island</strain>
        <tissue evidence="8">Leaf</tissue>
    </source>
</reference>
<comment type="subcellular location">
    <subcellularLocation>
        <location evidence="1">Membrane</location>
        <topology evidence="1">Single-pass membrane protein</topology>
    </subcellularLocation>
</comment>
<keyword evidence="5" id="KW-0472">Membrane</keyword>
<evidence type="ECO:0000256" key="4">
    <source>
        <dbReference type="ARBA" id="ARBA00022989"/>
    </source>
</evidence>
<feature type="domain" description="Cysteine-rich transmembrane" evidence="7">
    <location>
        <begin position="38"/>
        <end position="78"/>
    </location>
</feature>
<keyword evidence="9" id="KW-1185">Reference proteome</keyword>
<comment type="similarity">
    <text evidence="2">Belongs to the CYSTM1 family.</text>
</comment>
<evidence type="ECO:0000256" key="5">
    <source>
        <dbReference type="ARBA" id="ARBA00023136"/>
    </source>
</evidence>
<evidence type="ECO:0000256" key="6">
    <source>
        <dbReference type="SAM" id="MobiDB-lite"/>
    </source>
</evidence>
<dbReference type="OrthoDB" id="1166146at2759"/>
<dbReference type="AlphaFoldDB" id="A0A314XW61"/>
<feature type="region of interest" description="Disordered" evidence="6">
    <location>
        <begin position="1"/>
        <end position="60"/>
    </location>
</feature>
<evidence type="ECO:0000313" key="9">
    <source>
        <dbReference type="Proteomes" id="UP000250321"/>
    </source>
</evidence>
<dbReference type="EMBL" id="PJQY01002223">
    <property type="protein sequence ID" value="PQP95563.1"/>
    <property type="molecule type" value="Genomic_DNA"/>
</dbReference>
<dbReference type="Pfam" id="PF12734">
    <property type="entry name" value="CYSTM"/>
    <property type="match status" value="1"/>
</dbReference>
<keyword evidence="4" id="KW-1133">Transmembrane helix</keyword>
<dbReference type="InterPro" id="IPR044850">
    <property type="entry name" value="WIH1-like"/>
</dbReference>
<dbReference type="Proteomes" id="UP000250321">
    <property type="component" value="Unassembled WGS sequence"/>
</dbReference>
<proteinExistence type="inferred from homology"/>
<evidence type="ECO:0000256" key="1">
    <source>
        <dbReference type="ARBA" id="ARBA00004167"/>
    </source>
</evidence>
<evidence type="ECO:0000313" key="8">
    <source>
        <dbReference type="EMBL" id="PQP95563.1"/>
    </source>
</evidence>